<keyword evidence="3" id="KW-1185">Reference proteome</keyword>
<proteinExistence type="predicted"/>
<dbReference type="AlphaFoldDB" id="R7YJS2"/>
<dbReference type="EMBL" id="JH767557">
    <property type="protein sequence ID" value="EON62135.1"/>
    <property type="molecule type" value="Genomic_DNA"/>
</dbReference>
<evidence type="ECO:0000313" key="3">
    <source>
        <dbReference type="Proteomes" id="UP000016924"/>
    </source>
</evidence>
<reference evidence="3" key="1">
    <citation type="submission" date="2012-06" db="EMBL/GenBank/DDBJ databases">
        <title>The genome sequence of Coniosporium apollinis CBS 100218.</title>
        <authorList>
            <consortium name="The Broad Institute Genome Sequencing Platform"/>
            <person name="Cuomo C."/>
            <person name="Gorbushina A."/>
            <person name="Noack S."/>
            <person name="Walker B."/>
            <person name="Young S.K."/>
            <person name="Zeng Q."/>
            <person name="Gargeya S."/>
            <person name="Fitzgerald M."/>
            <person name="Haas B."/>
            <person name="Abouelleil A."/>
            <person name="Alvarado L."/>
            <person name="Arachchi H.M."/>
            <person name="Berlin A.M."/>
            <person name="Chapman S.B."/>
            <person name="Goldberg J."/>
            <person name="Griggs A."/>
            <person name="Gujja S."/>
            <person name="Hansen M."/>
            <person name="Howarth C."/>
            <person name="Imamovic A."/>
            <person name="Larimer J."/>
            <person name="McCowan C."/>
            <person name="Montmayeur A."/>
            <person name="Murphy C."/>
            <person name="Neiman D."/>
            <person name="Pearson M."/>
            <person name="Priest M."/>
            <person name="Roberts A."/>
            <person name="Saif S."/>
            <person name="Shea T."/>
            <person name="Sisk P."/>
            <person name="Sykes S."/>
            <person name="Wortman J."/>
            <person name="Nusbaum C."/>
            <person name="Birren B."/>
        </authorList>
    </citation>
    <scope>NUCLEOTIDE SEQUENCE [LARGE SCALE GENOMIC DNA]</scope>
    <source>
        <strain evidence="3">CBS 100218</strain>
    </source>
</reference>
<name>R7YJS2_CONA1</name>
<sequence length="207" mass="24391">LDTVSQPGVSPQVNAISHNPAERTNLRQPHNSSSEYYTLDSSSKYFANRTHHRIPDCYWTHLTPDGMRVYDLMYRACIEHSESSDGTLDFKTFAGQFTNRNPRPELIRECWSRLGTLNTQLDRNHVLAVIYMIHVESMLENEHLERIQGRSDLSDRRRKIINHFGEWVDCHCQCGRKWNYANSEFGMQRDVNSKRKCEVDRWMRATR</sequence>
<organism evidence="2 3">
    <name type="scientific">Coniosporium apollinis (strain CBS 100218)</name>
    <name type="common">Rock-inhabiting black yeast</name>
    <dbReference type="NCBI Taxonomy" id="1168221"/>
    <lineage>
        <taxon>Eukaryota</taxon>
        <taxon>Fungi</taxon>
        <taxon>Dikarya</taxon>
        <taxon>Ascomycota</taxon>
        <taxon>Pezizomycotina</taxon>
        <taxon>Dothideomycetes</taxon>
        <taxon>Dothideomycetes incertae sedis</taxon>
        <taxon>Coniosporium</taxon>
    </lineage>
</organism>
<feature type="compositionally biased region" description="Polar residues" evidence="1">
    <location>
        <begin position="1"/>
        <end position="17"/>
    </location>
</feature>
<evidence type="ECO:0000256" key="1">
    <source>
        <dbReference type="SAM" id="MobiDB-lite"/>
    </source>
</evidence>
<protein>
    <submittedName>
        <fullName evidence="2">Uncharacterized protein</fullName>
    </submittedName>
</protein>
<feature type="non-terminal residue" evidence="2">
    <location>
        <position position="1"/>
    </location>
</feature>
<gene>
    <name evidence="2" type="ORF">W97_01354</name>
</gene>
<dbReference type="HOGENOM" id="CLU_1329106_0_0_1"/>
<accession>R7YJS2</accession>
<feature type="non-terminal residue" evidence="2">
    <location>
        <position position="207"/>
    </location>
</feature>
<dbReference type="Proteomes" id="UP000016924">
    <property type="component" value="Unassembled WGS sequence"/>
</dbReference>
<dbReference type="RefSeq" id="XP_007777452.1">
    <property type="nucleotide sequence ID" value="XM_007779262.1"/>
</dbReference>
<dbReference type="OrthoDB" id="1658288at2759"/>
<evidence type="ECO:0000313" key="2">
    <source>
        <dbReference type="EMBL" id="EON62135.1"/>
    </source>
</evidence>
<dbReference type="OMA" id="YANSEFG"/>
<feature type="region of interest" description="Disordered" evidence="1">
    <location>
        <begin position="1"/>
        <end position="33"/>
    </location>
</feature>
<dbReference type="GeneID" id="19898665"/>